<dbReference type="Proteomes" id="UP000283644">
    <property type="component" value="Unassembled WGS sequence"/>
</dbReference>
<keyword evidence="2" id="KW-0489">Methyltransferase</keyword>
<dbReference type="GO" id="GO:0005737">
    <property type="term" value="C:cytoplasm"/>
    <property type="evidence" value="ECO:0007669"/>
    <property type="project" value="TreeGrafter"/>
</dbReference>
<sequence length="411" mass="44973">MASTTESLAEGLARVRALLLDADTLVRALGSGRQKGQQPQWRRVELRWVDLKAGRHLQVTSYDATQAHTANHPIGDAADAAVDALLAEPFGNWHTETTSQVHQLRVTKKLDAITHTTDRAEPITAERAHDREKERLLPTDDPVLAALGIADQQGRIKPSRQAKYRQVEEFVRILDSSIGDAIGSRLRTPTPDDPLRIVDLGCGNGYLTFAAHRFLTEQRNLPVRLIGVDVKQQSADHNARVAGDLGIDADFVVGTIDGASLPERDQRPDVVLALHACDTATDEALARAVAWQAPLVLAAPCCHHDVAAQLRAAPTPAPYSSLTRHGILRERFADTLTDALREMLLRLRGYRVDVMQFVESQHTPRNTLLRAVRTGAVPDAALRQEYDDLVAAWQVTPRLAVLLGSDDPGAG</sequence>
<keyword evidence="3" id="KW-1185">Reference proteome</keyword>
<reference evidence="2 3" key="1">
    <citation type="submission" date="2018-09" db="EMBL/GenBank/DDBJ databases">
        <title>Genome sequencing of Nocardioides immobilis CCTCC AB 2017083 for comparison to Nocardioides silvaticus.</title>
        <authorList>
            <person name="Li C."/>
            <person name="Wang G."/>
        </authorList>
    </citation>
    <scope>NUCLEOTIDE SEQUENCE [LARGE SCALE GENOMIC DNA]</scope>
    <source>
        <strain evidence="2 3">CCTCC AB 2017083</strain>
    </source>
</reference>
<dbReference type="EMBL" id="QXGH01000010">
    <property type="protein sequence ID" value="RHW28247.1"/>
    <property type="molecule type" value="Genomic_DNA"/>
</dbReference>
<comment type="caution">
    <text evidence="2">The sequence shown here is derived from an EMBL/GenBank/DDBJ whole genome shotgun (WGS) entry which is preliminary data.</text>
</comment>
<dbReference type="OrthoDB" id="5502211at2"/>
<proteinExistence type="predicted"/>
<dbReference type="AlphaFoldDB" id="A0A417Y6P2"/>
<dbReference type="PANTHER" id="PTHR13369:SF3">
    <property type="entry name" value="METHYLTRANSFERASE DOMAIN-CONTAINING PROTEIN"/>
    <property type="match status" value="1"/>
</dbReference>
<dbReference type="Gene3D" id="3.40.50.150">
    <property type="entry name" value="Vaccinia Virus protein VP39"/>
    <property type="match status" value="1"/>
</dbReference>
<organism evidence="2 3">
    <name type="scientific">Nocardioides immobilis</name>
    <dbReference type="NCBI Taxonomy" id="2049295"/>
    <lineage>
        <taxon>Bacteria</taxon>
        <taxon>Bacillati</taxon>
        <taxon>Actinomycetota</taxon>
        <taxon>Actinomycetes</taxon>
        <taxon>Propionibacteriales</taxon>
        <taxon>Nocardioidaceae</taxon>
        <taxon>Nocardioides</taxon>
    </lineage>
</organism>
<dbReference type="SUPFAM" id="SSF53335">
    <property type="entry name" value="S-adenosyl-L-methionine-dependent methyltransferases"/>
    <property type="match status" value="1"/>
</dbReference>
<evidence type="ECO:0000259" key="1">
    <source>
        <dbReference type="Pfam" id="PF13679"/>
    </source>
</evidence>
<accession>A0A417Y6P2</accession>
<keyword evidence="2" id="KW-0808">Transferase</keyword>
<dbReference type="PANTHER" id="PTHR13369">
    <property type="match status" value="1"/>
</dbReference>
<dbReference type="RefSeq" id="WP_118923083.1">
    <property type="nucleotide sequence ID" value="NZ_QXGH01000010.1"/>
</dbReference>
<protein>
    <submittedName>
        <fullName evidence="2">SAM-dependent methyltransferase</fullName>
    </submittedName>
</protein>
<evidence type="ECO:0000313" key="3">
    <source>
        <dbReference type="Proteomes" id="UP000283644"/>
    </source>
</evidence>
<gene>
    <name evidence="2" type="ORF">D0Z08_04485</name>
</gene>
<dbReference type="CDD" id="cd02440">
    <property type="entry name" value="AdoMet_MTases"/>
    <property type="match status" value="1"/>
</dbReference>
<dbReference type="InterPro" id="IPR025714">
    <property type="entry name" value="Methyltranfer_dom"/>
</dbReference>
<name>A0A417Y6P2_9ACTN</name>
<dbReference type="InterPro" id="IPR029063">
    <property type="entry name" value="SAM-dependent_MTases_sf"/>
</dbReference>
<dbReference type="GO" id="GO:0008168">
    <property type="term" value="F:methyltransferase activity"/>
    <property type="evidence" value="ECO:0007669"/>
    <property type="project" value="UniProtKB-KW"/>
</dbReference>
<feature type="domain" description="Methyltransferase" evidence="1">
    <location>
        <begin position="163"/>
        <end position="309"/>
    </location>
</feature>
<dbReference type="GO" id="GO:0032259">
    <property type="term" value="P:methylation"/>
    <property type="evidence" value="ECO:0007669"/>
    <property type="project" value="UniProtKB-KW"/>
</dbReference>
<dbReference type="Pfam" id="PF13679">
    <property type="entry name" value="Methyltransf_32"/>
    <property type="match status" value="1"/>
</dbReference>
<evidence type="ECO:0000313" key="2">
    <source>
        <dbReference type="EMBL" id="RHW28247.1"/>
    </source>
</evidence>